<dbReference type="Proteomes" id="UP000829720">
    <property type="component" value="Unassembled WGS sequence"/>
</dbReference>
<organism evidence="2 3">
    <name type="scientific">Albula goreensis</name>
    <dbReference type="NCBI Taxonomy" id="1534307"/>
    <lineage>
        <taxon>Eukaryota</taxon>
        <taxon>Metazoa</taxon>
        <taxon>Chordata</taxon>
        <taxon>Craniata</taxon>
        <taxon>Vertebrata</taxon>
        <taxon>Euteleostomi</taxon>
        <taxon>Actinopterygii</taxon>
        <taxon>Neopterygii</taxon>
        <taxon>Teleostei</taxon>
        <taxon>Albuliformes</taxon>
        <taxon>Albulidae</taxon>
        <taxon>Albula</taxon>
    </lineage>
</organism>
<gene>
    <name evidence="2" type="ORF">AGOR_G00051650</name>
</gene>
<keyword evidence="1" id="KW-1133">Transmembrane helix</keyword>
<dbReference type="EMBL" id="JAERUA010000004">
    <property type="protein sequence ID" value="KAI1900606.1"/>
    <property type="molecule type" value="Genomic_DNA"/>
</dbReference>
<accession>A0A8T3DXD9</accession>
<feature type="transmembrane region" description="Helical" evidence="1">
    <location>
        <begin position="141"/>
        <end position="160"/>
    </location>
</feature>
<keyword evidence="1" id="KW-0812">Transmembrane</keyword>
<feature type="transmembrane region" description="Helical" evidence="1">
    <location>
        <begin position="241"/>
        <end position="260"/>
    </location>
</feature>
<evidence type="ECO:0000313" key="2">
    <source>
        <dbReference type="EMBL" id="KAI1900606.1"/>
    </source>
</evidence>
<evidence type="ECO:0000256" key="1">
    <source>
        <dbReference type="SAM" id="Phobius"/>
    </source>
</evidence>
<dbReference type="AlphaFoldDB" id="A0A8T3DXD9"/>
<name>A0A8T3DXD9_9TELE</name>
<evidence type="ECO:0000313" key="3">
    <source>
        <dbReference type="Proteomes" id="UP000829720"/>
    </source>
</evidence>
<protein>
    <submittedName>
        <fullName evidence="2">Uncharacterized protein</fullName>
    </submittedName>
</protein>
<dbReference type="OrthoDB" id="10006207at2759"/>
<comment type="caution">
    <text evidence="2">The sequence shown here is derived from an EMBL/GenBank/DDBJ whole genome shotgun (WGS) entry which is preliminary data.</text>
</comment>
<sequence>MESQRISAEIVAGFCLCTAYRICSDIYHSQDAIHRVNGVQCDVTRSLCCVWLASNIKFLIFRSKKNPVSLSEHCLSRLIAFLALLVNACFNPRPSGEQLPILDLALCSFFILSSVTHLVADRSRFLDSVDLRKAMLTPRRLFFQVDVFATFVFGLLWLAYPDWLLPVQYSMGSEEALHLHLTRAFGAMMVGESSVSFTGQNFYSSKNSTSVFIGRAVGTLALLIFMVHSQLTTSAWTTSRICFSTVGAGLWTGNSILGYLSTKNLS</sequence>
<feature type="transmembrane region" description="Helical" evidence="1">
    <location>
        <begin position="212"/>
        <end position="229"/>
    </location>
</feature>
<keyword evidence="1" id="KW-0472">Membrane</keyword>
<keyword evidence="3" id="KW-1185">Reference proteome</keyword>
<proteinExistence type="predicted"/>
<reference evidence="2" key="1">
    <citation type="submission" date="2021-01" db="EMBL/GenBank/DDBJ databases">
        <authorList>
            <person name="Zahm M."/>
            <person name="Roques C."/>
            <person name="Cabau C."/>
            <person name="Klopp C."/>
            <person name="Donnadieu C."/>
            <person name="Jouanno E."/>
            <person name="Lampietro C."/>
            <person name="Louis A."/>
            <person name="Herpin A."/>
            <person name="Echchiki A."/>
            <person name="Berthelot C."/>
            <person name="Parey E."/>
            <person name="Roest-Crollius H."/>
            <person name="Braasch I."/>
            <person name="Postlethwait J."/>
            <person name="Bobe J."/>
            <person name="Montfort J."/>
            <person name="Bouchez O."/>
            <person name="Begum T."/>
            <person name="Mejri S."/>
            <person name="Adams A."/>
            <person name="Chen W.-J."/>
            <person name="Guiguen Y."/>
        </authorList>
    </citation>
    <scope>NUCLEOTIDE SEQUENCE</scope>
    <source>
        <tissue evidence="2">Blood</tissue>
    </source>
</reference>